<keyword evidence="1" id="KW-1133">Transmembrane helix</keyword>
<reference evidence="2" key="1">
    <citation type="journal article" date="2020" name="Stud. Mycol.">
        <title>101 Dothideomycetes genomes: a test case for predicting lifestyles and emergence of pathogens.</title>
        <authorList>
            <person name="Haridas S."/>
            <person name="Albert R."/>
            <person name="Binder M."/>
            <person name="Bloem J."/>
            <person name="Labutti K."/>
            <person name="Salamov A."/>
            <person name="Andreopoulos B."/>
            <person name="Baker S."/>
            <person name="Barry K."/>
            <person name="Bills G."/>
            <person name="Bluhm B."/>
            <person name="Cannon C."/>
            <person name="Castanera R."/>
            <person name="Culley D."/>
            <person name="Daum C."/>
            <person name="Ezra D."/>
            <person name="Gonzalez J."/>
            <person name="Henrissat B."/>
            <person name="Kuo A."/>
            <person name="Liang C."/>
            <person name="Lipzen A."/>
            <person name="Lutzoni F."/>
            <person name="Magnuson J."/>
            <person name="Mondo S."/>
            <person name="Nolan M."/>
            <person name="Ohm R."/>
            <person name="Pangilinan J."/>
            <person name="Park H.-J."/>
            <person name="Ramirez L."/>
            <person name="Alfaro M."/>
            <person name="Sun H."/>
            <person name="Tritt A."/>
            <person name="Yoshinaga Y."/>
            <person name="Zwiers L.-H."/>
            <person name="Turgeon B."/>
            <person name="Goodwin S."/>
            <person name="Spatafora J."/>
            <person name="Crous P."/>
            <person name="Grigoriev I."/>
        </authorList>
    </citation>
    <scope>NUCLEOTIDE SEQUENCE</scope>
    <source>
        <strain evidence="2">CBS 207.26</strain>
    </source>
</reference>
<dbReference type="EMBL" id="ML994652">
    <property type="protein sequence ID" value="KAF2181507.1"/>
    <property type="molecule type" value="Genomic_DNA"/>
</dbReference>
<feature type="transmembrane region" description="Helical" evidence="1">
    <location>
        <begin position="7"/>
        <end position="25"/>
    </location>
</feature>
<keyword evidence="1" id="KW-0812">Transmembrane</keyword>
<evidence type="ECO:0008006" key="4">
    <source>
        <dbReference type="Google" id="ProtNLM"/>
    </source>
</evidence>
<dbReference type="AlphaFoldDB" id="A0A6A6DPK2"/>
<dbReference type="OrthoDB" id="268400at2759"/>
<evidence type="ECO:0000313" key="2">
    <source>
        <dbReference type="EMBL" id="KAF2181507.1"/>
    </source>
</evidence>
<evidence type="ECO:0000256" key="1">
    <source>
        <dbReference type="SAM" id="Phobius"/>
    </source>
</evidence>
<name>A0A6A6DPK2_9PEZI</name>
<organism evidence="2 3">
    <name type="scientific">Zopfia rhizophila CBS 207.26</name>
    <dbReference type="NCBI Taxonomy" id="1314779"/>
    <lineage>
        <taxon>Eukaryota</taxon>
        <taxon>Fungi</taxon>
        <taxon>Dikarya</taxon>
        <taxon>Ascomycota</taxon>
        <taxon>Pezizomycotina</taxon>
        <taxon>Dothideomycetes</taxon>
        <taxon>Dothideomycetes incertae sedis</taxon>
        <taxon>Zopfiaceae</taxon>
        <taxon>Zopfia</taxon>
    </lineage>
</organism>
<gene>
    <name evidence="2" type="ORF">K469DRAFT_589386</name>
</gene>
<sequence length="84" mass="9160">ISHGTDAVSRFCLVTALRALIVFFVEDYKKAGITDAQISGLMTYPSLFLGAGNIISMPLTITICRYPVLLLSLLLLLALVRFAQ</sequence>
<evidence type="ECO:0000313" key="3">
    <source>
        <dbReference type="Proteomes" id="UP000800200"/>
    </source>
</evidence>
<protein>
    <recommendedName>
        <fullName evidence="4">MFS general substrate transporter</fullName>
    </recommendedName>
</protein>
<dbReference type="Proteomes" id="UP000800200">
    <property type="component" value="Unassembled WGS sequence"/>
</dbReference>
<keyword evidence="3" id="KW-1185">Reference proteome</keyword>
<proteinExistence type="predicted"/>
<accession>A0A6A6DPK2</accession>
<feature type="transmembrane region" description="Helical" evidence="1">
    <location>
        <begin position="63"/>
        <end position="83"/>
    </location>
</feature>
<keyword evidence="1" id="KW-0472">Membrane</keyword>
<feature type="non-terminal residue" evidence="2">
    <location>
        <position position="1"/>
    </location>
</feature>